<dbReference type="Pfam" id="PF24837">
    <property type="entry name" value="AMIN-like"/>
    <property type="match status" value="1"/>
</dbReference>
<protein>
    <recommendedName>
        <fullName evidence="2">AMIN-like domain-containing protein</fullName>
    </recommendedName>
</protein>
<organism evidence="3 4">
    <name type="scientific">Umezawaea endophytica</name>
    <dbReference type="NCBI Taxonomy" id="1654476"/>
    <lineage>
        <taxon>Bacteria</taxon>
        <taxon>Bacillati</taxon>
        <taxon>Actinomycetota</taxon>
        <taxon>Actinomycetes</taxon>
        <taxon>Pseudonocardiales</taxon>
        <taxon>Pseudonocardiaceae</taxon>
        <taxon>Umezawaea</taxon>
    </lineage>
</organism>
<feature type="domain" description="AMIN-like" evidence="2">
    <location>
        <begin position="33"/>
        <end position="157"/>
    </location>
</feature>
<dbReference type="InterPro" id="IPR056303">
    <property type="entry name" value="AMIN-like"/>
</dbReference>
<accession>A0A9X2VU18</accession>
<dbReference type="RefSeq" id="WP_259628111.1">
    <property type="nucleotide sequence ID" value="NZ_JANYMP010000025.1"/>
</dbReference>
<keyword evidence="1" id="KW-0732">Signal</keyword>
<comment type="caution">
    <text evidence="3">The sequence shown here is derived from an EMBL/GenBank/DDBJ whole genome shotgun (WGS) entry which is preliminary data.</text>
</comment>
<dbReference type="EMBL" id="JANYMP010000025">
    <property type="protein sequence ID" value="MCS7482651.1"/>
    <property type="molecule type" value="Genomic_DNA"/>
</dbReference>
<gene>
    <name evidence="3" type="ORF">NZH93_37890</name>
</gene>
<evidence type="ECO:0000256" key="1">
    <source>
        <dbReference type="SAM" id="SignalP"/>
    </source>
</evidence>
<dbReference type="AlphaFoldDB" id="A0A9X2VU18"/>
<evidence type="ECO:0000259" key="2">
    <source>
        <dbReference type="Pfam" id="PF24837"/>
    </source>
</evidence>
<feature type="chain" id="PRO_5040966843" description="AMIN-like domain-containing protein" evidence="1">
    <location>
        <begin position="20"/>
        <end position="159"/>
    </location>
</feature>
<name>A0A9X2VU18_9PSEU</name>
<evidence type="ECO:0000313" key="3">
    <source>
        <dbReference type="EMBL" id="MCS7482651.1"/>
    </source>
</evidence>
<evidence type="ECO:0000313" key="4">
    <source>
        <dbReference type="Proteomes" id="UP001141259"/>
    </source>
</evidence>
<proteinExistence type="predicted"/>
<sequence length="159" mass="16909">MKARFRAVVVLFAALTAVASVVSTASATSGTPLLTNVRVGAHATYDRIVLDFAGARPGDVFGDVVPELFYDGSGKPVNLPGTYFYQVVVRPAAAHDDNGNPTYTGSRKFDTPQLSNVQAFAITGDFEGQLTVGLGYRRATWQSVTVLDNPTRVVIDIGV</sequence>
<keyword evidence="4" id="KW-1185">Reference proteome</keyword>
<dbReference type="Proteomes" id="UP001141259">
    <property type="component" value="Unassembled WGS sequence"/>
</dbReference>
<feature type="signal peptide" evidence="1">
    <location>
        <begin position="1"/>
        <end position="19"/>
    </location>
</feature>
<reference evidence="3" key="1">
    <citation type="submission" date="2022-08" db="EMBL/GenBank/DDBJ databases">
        <authorList>
            <person name="Tistechok S."/>
            <person name="Samborskyy M."/>
            <person name="Roman I."/>
        </authorList>
    </citation>
    <scope>NUCLEOTIDE SEQUENCE</scope>
    <source>
        <strain evidence="3">DSM 103496</strain>
    </source>
</reference>